<evidence type="ECO:0000313" key="2">
    <source>
        <dbReference type="Proteomes" id="UP000326678"/>
    </source>
</evidence>
<protein>
    <submittedName>
        <fullName evidence="1">Uncharacterized protein</fullName>
    </submittedName>
</protein>
<keyword evidence="2" id="KW-1185">Reference proteome</keyword>
<accession>A0A5P8WD89</accession>
<dbReference type="EMBL" id="CP045227">
    <property type="protein sequence ID" value="QFS50604.1"/>
    <property type="molecule type" value="Genomic_DNA"/>
</dbReference>
<dbReference type="KEGG" id="nsh:GXM_08098"/>
<organism evidence="1 2">
    <name type="scientific">Nostoc sphaeroides CCNUC1</name>
    <dbReference type="NCBI Taxonomy" id="2653204"/>
    <lineage>
        <taxon>Bacteria</taxon>
        <taxon>Bacillati</taxon>
        <taxon>Cyanobacteriota</taxon>
        <taxon>Cyanophyceae</taxon>
        <taxon>Nostocales</taxon>
        <taxon>Nostocaceae</taxon>
        <taxon>Nostoc</taxon>
    </lineage>
</organism>
<dbReference type="AlphaFoldDB" id="A0A5P8WD89"/>
<evidence type="ECO:0000313" key="1">
    <source>
        <dbReference type="EMBL" id="QFS50604.1"/>
    </source>
</evidence>
<dbReference type="Proteomes" id="UP000326678">
    <property type="component" value="Chromosome Gxm2"/>
</dbReference>
<name>A0A5P8WD89_9NOSO</name>
<sequence>MIVEAEKLSPKEFISWSRHRDPMSWSGNGMLELNFITQ</sequence>
<reference evidence="1 2" key="1">
    <citation type="submission" date="2019-10" db="EMBL/GenBank/DDBJ databases">
        <title>Genomic and transcriptomic insights into the perfect genentic adaptation of a filamentous nitrogen-fixing cyanobacterium to rice fields.</title>
        <authorList>
            <person name="Chen Z."/>
        </authorList>
    </citation>
    <scope>NUCLEOTIDE SEQUENCE [LARGE SCALE GENOMIC DNA]</scope>
    <source>
        <strain evidence="1">CCNUC1</strain>
    </source>
</reference>
<gene>
    <name evidence="1" type="ORF">GXM_08098</name>
</gene>
<proteinExistence type="predicted"/>